<sequence>MTRYDKYITRTLNAYGDPPADAPPDLDYLPETPAIAKHPTKTVPRVQRIIEIQVTTTQLAIKYLRGHNACGCMGAIRSFPHELPVAKLTSSTKLMPFSSLRGGSYPLILMATQISQRGVELTAKTTQTTVDAQLTANISGWRNHARDQKRGANLNRIPKKFSSGKAYSTHGRSSQSKRLQLNRERDSNSKINSKNRN</sequence>
<dbReference type="Proteomes" id="UP000250235">
    <property type="component" value="Unassembled WGS sequence"/>
</dbReference>
<protein>
    <submittedName>
        <fullName evidence="2">Pentatricopeptide repeat-containing protein</fullName>
    </submittedName>
</protein>
<evidence type="ECO:0000256" key="1">
    <source>
        <dbReference type="SAM" id="MobiDB-lite"/>
    </source>
</evidence>
<name>A0A2Z7CWL3_9LAMI</name>
<evidence type="ECO:0000313" key="2">
    <source>
        <dbReference type="EMBL" id="KZV50377.1"/>
    </source>
</evidence>
<organism evidence="2 3">
    <name type="scientific">Dorcoceras hygrometricum</name>
    <dbReference type="NCBI Taxonomy" id="472368"/>
    <lineage>
        <taxon>Eukaryota</taxon>
        <taxon>Viridiplantae</taxon>
        <taxon>Streptophyta</taxon>
        <taxon>Embryophyta</taxon>
        <taxon>Tracheophyta</taxon>
        <taxon>Spermatophyta</taxon>
        <taxon>Magnoliopsida</taxon>
        <taxon>eudicotyledons</taxon>
        <taxon>Gunneridae</taxon>
        <taxon>Pentapetalae</taxon>
        <taxon>asterids</taxon>
        <taxon>lamiids</taxon>
        <taxon>Lamiales</taxon>
        <taxon>Gesneriaceae</taxon>
        <taxon>Didymocarpoideae</taxon>
        <taxon>Trichosporeae</taxon>
        <taxon>Loxocarpinae</taxon>
        <taxon>Dorcoceras</taxon>
    </lineage>
</organism>
<gene>
    <name evidence="2" type="ORF">F511_08022</name>
</gene>
<proteinExistence type="predicted"/>
<dbReference type="EMBL" id="KQ992451">
    <property type="protein sequence ID" value="KZV50377.1"/>
    <property type="molecule type" value="Genomic_DNA"/>
</dbReference>
<reference evidence="2 3" key="1">
    <citation type="journal article" date="2015" name="Proc. Natl. Acad. Sci. U.S.A.">
        <title>The resurrection genome of Boea hygrometrica: A blueprint for survival of dehydration.</title>
        <authorList>
            <person name="Xiao L."/>
            <person name="Yang G."/>
            <person name="Zhang L."/>
            <person name="Yang X."/>
            <person name="Zhao S."/>
            <person name="Ji Z."/>
            <person name="Zhou Q."/>
            <person name="Hu M."/>
            <person name="Wang Y."/>
            <person name="Chen M."/>
            <person name="Xu Y."/>
            <person name="Jin H."/>
            <person name="Xiao X."/>
            <person name="Hu G."/>
            <person name="Bao F."/>
            <person name="Hu Y."/>
            <person name="Wan P."/>
            <person name="Li L."/>
            <person name="Deng X."/>
            <person name="Kuang T."/>
            <person name="Xiang C."/>
            <person name="Zhu J.K."/>
            <person name="Oliver M.J."/>
            <person name="He Y."/>
        </authorList>
    </citation>
    <scope>NUCLEOTIDE SEQUENCE [LARGE SCALE GENOMIC DNA]</scope>
    <source>
        <strain evidence="3">cv. XS01</strain>
    </source>
</reference>
<dbReference type="AlphaFoldDB" id="A0A2Z7CWL3"/>
<keyword evidence="3" id="KW-1185">Reference proteome</keyword>
<feature type="compositionally biased region" description="Polar residues" evidence="1">
    <location>
        <begin position="170"/>
        <end position="179"/>
    </location>
</feature>
<feature type="region of interest" description="Disordered" evidence="1">
    <location>
        <begin position="160"/>
        <end position="197"/>
    </location>
</feature>
<evidence type="ECO:0000313" key="3">
    <source>
        <dbReference type="Proteomes" id="UP000250235"/>
    </source>
</evidence>
<accession>A0A2Z7CWL3</accession>